<sequence>MFAKFGEDNVNNIELDENIILKNRVPILVRDDDWMELFGETDDKNIKKYKKDLEELLKEQKKIEREISHWNKEKLKCMRMILGISDAINNGEKIESVDLLDEYKEKIYWINETIDELTFKLETIPRDIRNLNYELLKATVNYGYIELKDKEEKLSNISSELEDLRERLRSIINEKHDYEEWINDTYTFLHRMLGSKEIERLDREIFE</sequence>
<evidence type="ECO:0000313" key="2">
    <source>
        <dbReference type="EMBL" id="MCG4564096.1"/>
    </source>
</evidence>
<dbReference type="AlphaFoldDB" id="A0A9Q4FK15"/>
<proteinExistence type="predicted"/>
<comment type="caution">
    <text evidence="2">The sequence shown here is derived from an EMBL/GenBank/DDBJ whole genome shotgun (WGS) entry which is preliminary data.</text>
</comment>
<dbReference type="RefSeq" id="WP_226807510.1">
    <property type="nucleotide sequence ID" value="NZ_JAJBNW010000006.1"/>
</dbReference>
<organism evidence="2 3">
    <name type="scientific">Anaerosalibacter bizertensis</name>
    <dbReference type="NCBI Taxonomy" id="932217"/>
    <lineage>
        <taxon>Bacteria</taxon>
        <taxon>Bacillati</taxon>
        <taxon>Bacillota</taxon>
        <taxon>Tissierellia</taxon>
        <taxon>Tissierellales</taxon>
        <taxon>Sporanaerobacteraceae</taxon>
        <taxon>Anaerosalibacter</taxon>
    </lineage>
</organism>
<dbReference type="SUPFAM" id="SSF58100">
    <property type="entry name" value="Bacterial hemolysins"/>
    <property type="match status" value="1"/>
</dbReference>
<dbReference type="EMBL" id="JAKNID010000003">
    <property type="protein sequence ID" value="MCG4564096.1"/>
    <property type="molecule type" value="Genomic_DNA"/>
</dbReference>
<feature type="coiled-coil region" evidence="1">
    <location>
        <begin position="46"/>
        <end position="73"/>
    </location>
</feature>
<name>A0A9Q4FK15_9FIRM</name>
<evidence type="ECO:0000313" key="3">
    <source>
        <dbReference type="Proteomes" id="UP001108123"/>
    </source>
</evidence>
<accession>A0A9Q4FK15</accession>
<protein>
    <submittedName>
        <fullName evidence="2">Uncharacterized protein</fullName>
    </submittedName>
</protein>
<dbReference type="Proteomes" id="UP001108123">
    <property type="component" value="Unassembled WGS sequence"/>
</dbReference>
<feature type="coiled-coil region" evidence="1">
    <location>
        <begin position="147"/>
        <end position="181"/>
    </location>
</feature>
<reference evidence="2" key="1">
    <citation type="submission" date="2022-01" db="EMBL/GenBank/DDBJ databases">
        <title>Collection of gut derived symbiotic bacterial strains cultured from healthy donors.</title>
        <authorList>
            <person name="Lin H."/>
            <person name="Kohout C."/>
            <person name="Waligurski E."/>
            <person name="Pamer E.G."/>
        </authorList>
    </citation>
    <scope>NUCLEOTIDE SEQUENCE</scope>
    <source>
        <strain evidence="2">MSK.14.39</strain>
    </source>
</reference>
<evidence type="ECO:0000256" key="1">
    <source>
        <dbReference type="SAM" id="Coils"/>
    </source>
</evidence>
<keyword evidence="1" id="KW-0175">Coiled coil</keyword>
<keyword evidence="3" id="KW-1185">Reference proteome</keyword>
<gene>
    <name evidence="2" type="ORF">L0P62_01400</name>
</gene>